<keyword evidence="4" id="KW-1185">Reference proteome</keyword>
<reference evidence="3" key="1">
    <citation type="journal article" date="2020" name="Stud. Mycol.">
        <title>101 Dothideomycetes genomes: a test case for predicting lifestyles and emergence of pathogens.</title>
        <authorList>
            <person name="Haridas S."/>
            <person name="Albert R."/>
            <person name="Binder M."/>
            <person name="Bloem J."/>
            <person name="Labutti K."/>
            <person name="Salamov A."/>
            <person name="Andreopoulos B."/>
            <person name="Baker S."/>
            <person name="Barry K."/>
            <person name="Bills G."/>
            <person name="Bluhm B."/>
            <person name="Cannon C."/>
            <person name="Castanera R."/>
            <person name="Culley D."/>
            <person name="Daum C."/>
            <person name="Ezra D."/>
            <person name="Gonzalez J."/>
            <person name="Henrissat B."/>
            <person name="Kuo A."/>
            <person name="Liang C."/>
            <person name="Lipzen A."/>
            <person name="Lutzoni F."/>
            <person name="Magnuson J."/>
            <person name="Mondo S."/>
            <person name="Nolan M."/>
            <person name="Ohm R."/>
            <person name="Pangilinan J."/>
            <person name="Park H.-J."/>
            <person name="Ramirez L."/>
            <person name="Alfaro M."/>
            <person name="Sun H."/>
            <person name="Tritt A."/>
            <person name="Yoshinaga Y."/>
            <person name="Zwiers L.-H."/>
            <person name="Turgeon B."/>
            <person name="Goodwin S."/>
            <person name="Spatafora J."/>
            <person name="Crous P."/>
            <person name="Grigoriev I."/>
        </authorList>
    </citation>
    <scope>NUCLEOTIDE SEQUENCE</scope>
    <source>
        <strain evidence="3">CBS 121739</strain>
    </source>
</reference>
<dbReference type="AlphaFoldDB" id="A0A6A6WKD7"/>
<evidence type="ECO:0000313" key="3">
    <source>
        <dbReference type="EMBL" id="KAF2762622.1"/>
    </source>
</evidence>
<proteinExistence type="predicted"/>
<dbReference type="Gene3D" id="3.90.1300.10">
    <property type="entry name" value="Amidase signature (AS) domain"/>
    <property type="match status" value="1"/>
</dbReference>
<dbReference type="PANTHER" id="PTHR42678">
    <property type="entry name" value="AMIDASE"/>
    <property type="match status" value="1"/>
</dbReference>
<dbReference type="SUPFAM" id="SSF75304">
    <property type="entry name" value="Amidase signature (AS) enzymes"/>
    <property type="match status" value="1"/>
</dbReference>
<accession>A0A6A6WKD7</accession>
<dbReference type="GeneID" id="54487311"/>
<dbReference type="OrthoDB" id="566138at2759"/>
<organism evidence="3 4">
    <name type="scientific">Pseudovirgaria hyperparasitica</name>
    <dbReference type="NCBI Taxonomy" id="470096"/>
    <lineage>
        <taxon>Eukaryota</taxon>
        <taxon>Fungi</taxon>
        <taxon>Dikarya</taxon>
        <taxon>Ascomycota</taxon>
        <taxon>Pezizomycotina</taxon>
        <taxon>Dothideomycetes</taxon>
        <taxon>Dothideomycetes incertae sedis</taxon>
        <taxon>Acrospermales</taxon>
        <taxon>Acrospermaceae</taxon>
        <taxon>Pseudovirgaria</taxon>
    </lineage>
</organism>
<dbReference type="InterPro" id="IPR023631">
    <property type="entry name" value="Amidase_dom"/>
</dbReference>
<dbReference type="RefSeq" id="XP_033605073.1">
    <property type="nucleotide sequence ID" value="XM_033746257.1"/>
</dbReference>
<name>A0A6A6WKD7_9PEZI</name>
<dbReference type="Proteomes" id="UP000799437">
    <property type="component" value="Unassembled WGS sequence"/>
</dbReference>
<dbReference type="PANTHER" id="PTHR42678:SF37">
    <property type="entry name" value="AMIDASE C869.01-RELATED"/>
    <property type="match status" value="1"/>
</dbReference>
<feature type="domain" description="Amidase" evidence="2">
    <location>
        <begin position="103"/>
        <end position="552"/>
    </location>
</feature>
<feature type="chain" id="PRO_5025691155" evidence="1">
    <location>
        <begin position="20"/>
        <end position="589"/>
    </location>
</feature>
<dbReference type="Pfam" id="PF01425">
    <property type="entry name" value="Amidase"/>
    <property type="match status" value="1"/>
</dbReference>
<protein>
    <submittedName>
        <fullName evidence="3">Glutamyl-tRNA amidotransferase subunit A</fullName>
    </submittedName>
</protein>
<dbReference type="GO" id="GO:0016740">
    <property type="term" value="F:transferase activity"/>
    <property type="evidence" value="ECO:0007669"/>
    <property type="project" value="UniProtKB-KW"/>
</dbReference>
<evidence type="ECO:0000313" key="4">
    <source>
        <dbReference type="Proteomes" id="UP000799437"/>
    </source>
</evidence>
<keyword evidence="3" id="KW-0808">Transferase</keyword>
<dbReference type="EMBL" id="ML996565">
    <property type="protein sequence ID" value="KAF2762622.1"/>
    <property type="molecule type" value="Genomic_DNA"/>
</dbReference>
<sequence length="589" mass="64429">MANLFHFVVQSIVTTVVFAAFSHGSRTGALEAHLLDSRGANDFEFSFQQVLDNPFPFYFPPEDKAETPDLFPMPDCHGFALQEATIDRMQEALDNGILTSVQLVQCYTQRIMQVDGYVNSVLEINPDHIAIAQSLDAERAAGNVRGPLHGIPFLVKDNIATKDKMETTVGSWALVGSVVPRDAHVVHLLREAGALLLGKATCSEWADMRSTNYSEGYSARGGQARTPYNLTRSPGGSSSGSAAAVAANNVPFTLGTETDGSVIDPAWRNGLVGFKQRVIPESEHQDTIGPFTRSVRDAVYVLDAIYGLDSRDDYTLAQSNKTPTGGYAQFLTSKTSLQKAKFGIPWSTFWTYAAEEQKKSLSSLIKYIESAGATIINGTEFPNAAETISPNGWDWAEYTVVCVDFYNNINSYLAELTNTPIRNLADIVQYNIDNAGEEGGVPNNEGRGHPAFYSGQDSFLDSLATRGVRNETYFQAVDYLRRSAGLEGIDAALANGGRRVDALLVPPSVGQTYQAAAQAGYPMLTLPVGVNSDSGVPFGLGLMVSAWEEEKLVRWGSAIEDLIRSDEEQRWGRRLPRWFEYRARNVPVL</sequence>
<dbReference type="InterPro" id="IPR036928">
    <property type="entry name" value="AS_sf"/>
</dbReference>
<gene>
    <name evidence="3" type="ORF">EJ05DRAFT_495494</name>
</gene>
<evidence type="ECO:0000259" key="2">
    <source>
        <dbReference type="Pfam" id="PF01425"/>
    </source>
</evidence>
<keyword evidence="1" id="KW-0732">Signal</keyword>
<feature type="signal peptide" evidence="1">
    <location>
        <begin position="1"/>
        <end position="19"/>
    </location>
</feature>
<evidence type="ECO:0000256" key="1">
    <source>
        <dbReference type="SAM" id="SignalP"/>
    </source>
</evidence>